<accession>A0AAN7T3E0</accession>
<feature type="transmembrane region" description="Helical" evidence="1">
    <location>
        <begin position="198"/>
        <end position="216"/>
    </location>
</feature>
<evidence type="ECO:0000256" key="1">
    <source>
        <dbReference type="SAM" id="Phobius"/>
    </source>
</evidence>
<sequence>MHLLSTLFLVIQCLHALANVEKTIFTAPEHVPIPRDAAIDNLLLYSLNPARLKIRTYLNASFPSDDKPHGEESWALLEGLRPGQRYELRVCWLATQPTVFRLDTYTMAESFETSGLISSLSTYSYSRRDALAESEVNELVASKYVPSAGADNTSLLFLRIQAAADYFSLNKTLMEIVPPVHVDLILDPYLLNVFPRSLVPTAIYIAIIAFFSWFLADRSNGVERASARKKLL</sequence>
<evidence type="ECO:0000313" key="4">
    <source>
        <dbReference type="Proteomes" id="UP001309876"/>
    </source>
</evidence>
<evidence type="ECO:0000313" key="3">
    <source>
        <dbReference type="EMBL" id="KAK5087918.1"/>
    </source>
</evidence>
<dbReference type="GO" id="GO:0005789">
    <property type="term" value="C:endoplasmic reticulum membrane"/>
    <property type="evidence" value="ECO:0007669"/>
    <property type="project" value="TreeGrafter"/>
</dbReference>
<feature type="signal peptide" evidence="2">
    <location>
        <begin position="1"/>
        <end position="16"/>
    </location>
</feature>
<dbReference type="GO" id="GO:0000030">
    <property type="term" value="F:mannosyltransferase activity"/>
    <property type="evidence" value="ECO:0007669"/>
    <property type="project" value="TreeGrafter"/>
</dbReference>
<dbReference type="PANTHER" id="PTHR28022">
    <property type="entry name" value="GPI MANNOSYLTRANSFERASE 2 SUBUNIT PGA1"/>
    <property type="match status" value="1"/>
</dbReference>
<gene>
    <name evidence="3" type="ORF">LTR05_002134</name>
</gene>
<dbReference type="InterPro" id="IPR019433">
    <property type="entry name" value="GPI_ManTrfase_II_coact_Pga1"/>
</dbReference>
<keyword evidence="1" id="KW-0812">Transmembrane</keyword>
<dbReference type="Proteomes" id="UP001309876">
    <property type="component" value="Unassembled WGS sequence"/>
</dbReference>
<dbReference type="EMBL" id="JAVRRJ010000002">
    <property type="protein sequence ID" value="KAK5087918.1"/>
    <property type="molecule type" value="Genomic_DNA"/>
</dbReference>
<name>A0AAN7T3E0_9EURO</name>
<feature type="chain" id="PRO_5042873681" evidence="2">
    <location>
        <begin position="17"/>
        <end position="232"/>
    </location>
</feature>
<reference evidence="3 4" key="1">
    <citation type="submission" date="2023-08" db="EMBL/GenBank/DDBJ databases">
        <title>Black Yeasts Isolated from many extreme environments.</title>
        <authorList>
            <person name="Coleine C."/>
            <person name="Stajich J.E."/>
            <person name="Selbmann L."/>
        </authorList>
    </citation>
    <scope>NUCLEOTIDE SEQUENCE [LARGE SCALE GENOMIC DNA]</scope>
    <source>
        <strain evidence="3 4">CCFEE 5910</strain>
    </source>
</reference>
<proteinExistence type="predicted"/>
<dbReference type="Pfam" id="PF10333">
    <property type="entry name" value="Pga1"/>
    <property type="match status" value="1"/>
</dbReference>
<keyword evidence="4" id="KW-1185">Reference proteome</keyword>
<organism evidence="3 4">
    <name type="scientific">Lithohypha guttulata</name>
    <dbReference type="NCBI Taxonomy" id="1690604"/>
    <lineage>
        <taxon>Eukaryota</taxon>
        <taxon>Fungi</taxon>
        <taxon>Dikarya</taxon>
        <taxon>Ascomycota</taxon>
        <taxon>Pezizomycotina</taxon>
        <taxon>Eurotiomycetes</taxon>
        <taxon>Chaetothyriomycetidae</taxon>
        <taxon>Chaetothyriales</taxon>
        <taxon>Trichomeriaceae</taxon>
        <taxon>Lithohypha</taxon>
    </lineage>
</organism>
<evidence type="ECO:0000256" key="2">
    <source>
        <dbReference type="SAM" id="SignalP"/>
    </source>
</evidence>
<dbReference type="AlphaFoldDB" id="A0AAN7T3E0"/>
<keyword evidence="2" id="KW-0732">Signal</keyword>
<dbReference type="PANTHER" id="PTHR28022:SF1">
    <property type="entry name" value="GPI MANNOSYLTRANSFERASE 2 SUBUNIT PGA1"/>
    <property type="match status" value="1"/>
</dbReference>
<dbReference type="GO" id="GO:0031501">
    <property type="term" value="C:mannosyltransferase complex"/>
    <property type="evidence" value="ECO:0007669"/>
    <property type="project" value="TreeGrafter"/>
</dbReference>
<keyword evidence="1" id="KW-1133">Transmembrane helix</keyword>
<dbReference type="GO" id="GO:0006506">
    <property type="term" value="P:GPI anchor biosynthetic process"/>
    <property type="evidence" value="ECO:0007669"/>
    <property type="project" value="TreeGrafter"/>
</dbReference>
<keyword evidence="1" id="KW-0472">Membrane</keyword>
<protein>
    <submittedName>
        <fullName evidence="3">Uncharacterized protein</fullName>
    </submittedName>
</protein>
<comment type="caution">
    <text evidence="3">The sequence shown here is derived from an EMBL/GenBank/DDBJ whole genome shotgun (WGS) entry which is preliminary data.</text>
</comment>